<proteinExistence type="predicted"/>
<name>A0A6P2RJL6_BURL3</name>
<accession>A0A6P2RJL6</accession>
<dbReference type="EMBL" id="CABVPW010000041">
    <property type="protein sequence ID" value="VWC31917.1"/>
    <property type="molecule type" value="Genomic_DNA"/>
</dbReference>
<reference evidence="1 2" key="1">
    <citation type="submission" date="2019-09" db="EMBL/GenBank/DDBJ databases">
        <authorList>
            <person name="Depoorter E."/>
        </authorList>
    </citation>
    <scope>NUCLEOTIDE SEQUENCE [LARGE SCALE GENOMIC DNA]</scope>
    <source>
        <strain evidence="1">LMG 23254</strain>
    </source>
</reference>
<organism evidence="1 2">
    <name type="scientific">Burkholderia lata (strain ATCC 17760 / DSM 23089 / LMG 22485 / NCIMB 9086 / R18194 / 383)</name>
    <dbReference type="NCBI Taxonomy" id="482957"/>
    <lineage>
        <taxon>Bacteria</taxon>
        <taxon>Pseudomonadati</taxon>
        <taxon>Pseudomonadota</taxon>
        <taxon>Betaproteobacteria</taxon>
        <taxon>Burkholderiales</taxon>
        <taxon>Burkholderiaceae</taxon>
        <taxon>Burkholderia</taxon>
        <taxon>Burkholderia cepacia complex</taxon>
    </lineage>
</organism>
<dbReference type="RefSeq" id="WP_175034618.1">
    <property type="nucleotide sequence ID" value="NZ_CABVPW010000041.1"/>
</dbReference>
<gene>
    <name evidence="1" type="ORF">BLA23254_06401</name>
</gene>
<evidence type="ECO:0000313" key="1">
    <source>
        <dbReference type="EMBL" id="VWC31917.1"/>
    </source>
</evidence>
<evidence type="ECO:0000313" key="2">
    <source>
        <dbReference type="Proteomes" id="UP000494218"/>
    </source>
</evidence>
<protein>
    <submittedName>
        <fullName evidence="1">Uncharacterized protein</fullName>
    </submittedName>
</protein>
<dbReference type="Proteomes" id="UP000494218">
    <property type="component" value="Unassembled WGS sequence"/>
</dbReference>
<dbReference type="AlphaFoldDB" id="A0A6P2RJL6"/>
<sequence length="82" mass="9116">MSKLPSFIESLSDGTVTVTTVRENIDMRDFAAQRAQQLEELIMLAEDCGDEYRPLVSMLVREVGREVAALLRTVTGSEAQRA</sequence>